<name>A0A1S8A5H7_ROSNE</name>
<accession>A0A1S8A5H7</accession>
<evidence type="ECO:0000256" key="1">
    <source>
        <dbReference type="SAM" id="MobiDB-lite"/>
    </source>
</evidence>
<gene>
    <name evidence="2" type="ORF">SAMD00023353_0403070</name>
</gene>
<organism evidence="2">
    <name type="scientific">Rosellinia necatrix</name>
    <name type="common">White root-rot fungus</name>
    <dbReference type="NCBI Taxonomy" id="77044"/>
    <lineage>
        <taxon>Eukaryota</taxon>
        <taxon>Fungi</taxon>
        <taxon>Dikarya</taxon>
        <taxon>Ascomycota</taxon>
        <taxon>Pezizomycotina</taxon>
        <taxon>Sordariomycetes</taxon>
        <taxon>Xylariomycetidae</taxon>
        <taxon>Xylariales</taxon>
        <taxon>Xylariaceae</taxon>
        <taxon>Rosellinia</taxon>
    </lineage>
</organism>
<protein>
    <submittedName>
        <fullName evidence="2">Uncharacterized protein</fullName>
    </submittedName>
</protein>
<feature type="region of interest" description="Disordered" evidence="1">
    <location>
        <begin position="1"/>
        <end position="43"/>
    </location>
</feature>
<dbReference type="AlphaFoldDB" id="A0A1S8A5H7"/>
<dbReference type="Proteomes" id="UP000054516">
    <property type="component" value="Unassembled WGS sequence"/>
</dbReference>
<feature type="compositionally biased region" description="Basic and acidic residues" evidence="1">
    <location>
        <begin position="1"/>
        <end position="10"/>
    </location>
</feature>
<dbReference type="EMBL" id="DF977449">
    <property type="protein sequence ID" value="GAW25313.1"/>
    <property type="molecule type" value="Genomic_DNA"/>
</dbReference>
<reference evidence="2" key="1">
    <citation type="submission" date="2016-03" db="EMBL/GenBank/DDBJ databases">
        <title>Draft genome sequence of Rosellinia necatrix.</title>
        <authorList>
            <person name="Kanematsu S."/>
        </authorList>
    </citation>
    <scope>NUCLEOTIDE SEQUENCE [LARGE SCALE GENOMIC DNA]</scope>
    <source>
        <strain evidence="2">W97</strain>
    </source>
</reference>
<keyword evidence="3" id="KW-1185">Reference proteome</keyword>
<feature type="region of interest" description="Disordered" evidence="1">
    <location>
        <begin position="59"/>
        <end position="81"/>
    </location>
</feature>
<sequence length="92" mass="9892">MAEQRCERAIRAPQARPASDVDAATRRRRCATRSPSPGGLRSESIVMSDSLMWRRAGSCSGRSLGDLASPSGRPLGPGQHRVQAAQYCVPMP</sequence>
<evidence type="ECO:0000313" key="2">
    <source>
        <dbReference type="EMBL" id="GAW25313.1"/>
    </source>
</evidence>
<evidence type="ECO:0000313" key="3">
    <source>
        <dbReference type="Proteomes" id="UP000054516"/>
    </source>
</evidence>
<proteinExistence type="predicted"/>